<comment type="caution">
    <text evidence="3">The sequence shown here is derived from an EMBL/GenBank/DDBJ whole genome shotgun (WGS) entry which is preliminary data.</text>
</comment>
<accession>A0ABP0Q4S5</accession>
<keyword evidence="3" id="KW-0969">Cilium</keyword>
<keyword evidence="4" id="KW-1185">Reference proteome</keyword>
<keyword evidence="1" id="KW-0812">Transmembrane</keyword>
<feature type="domain" description="CFA20" evidence="2">
    <location>
        <begin position="3"/>
        <end position="197"/>
    </location>
</feature>
<gene>
    <name evidence="3" type="ORF">SCF082_LOCUS39326</name>
</gene>
<dbReference type="InterPro" id="IPR007714">
    <property type="entry name" value="CFA20_dom"/>
</dbReference>
<keyword evidence="1" id="KW-1133">Transmembrane helix</keyword>
<organism evidence="3 4">
    <name type="scientific">Durusdinium trenchii</name>
    <dbReference type="NCBI Taxonomy" id="1381693"/>
    <lineage>
        <taxon>Eukaryota</taxon>
        <taxon>Sar</taxon>
        <taxon>Alveolata</taxon>
        <taxon>Dinophyceae</taxon>
        <taxon>Suessiales</taxon>
        <taxon>Symbiodiniaceae</taxon>
        <taxon>Durusdinium</taxon>
    </lineage>
</organism>
<proteinExistence type="predicted"/>
<dbReference type="PANTHER" id="PTHR12458">
    <property type="entry name" value="ORF PROTEIN"/>
    <property type="match status" value="1"/>
</dbReference>
<dbReference type="InterPro" id="IPR040441">
    <property type="entry name" value="CFA20/CFAP20DC"/>
</dbReference>
<evidence type="ECO:0000256" key="1">
    <source>
        <dbReference type="SAM" id="Phobius"/>
    </source>
</evidence>
<sequence length="296" mass="33877">MRFKNTYQSGFLSILYSIGSKPLQIWDKKVRNGHIKRLTDSDIQSSVLEIMGTNVSTTYITCPSDPAKTLGIKLPFLVMIIKNLKKYFTFEVTVLDDKEVRRRFRASNYQSTTRVKPFICTMPMRLDEGVRGHTSCGWTSGFTRIQFNLSDFTRRAYGTNYIETLRVQLHANCRIRRIYFSDRLYSEEELPPEFKLFLPVAPALREQDSTESAEPFKLSELRVRIAWHSLASSCFIQVTGWGCGLGGVVLLLSCSFWILLESFQGLPGITWGLPGVPEKFRNAQEKNILCILLFIG</sequence>
<protein>
    <submittedName>
        <fullName evidence="3">Cilia- and flagella-associated protein 20 (Basal body up-regulated protein 22)</fullName>
    </submittedName>
</protein>
<reference evidence="3 4" key="1">
    <citation type="submission" date="2024-02" db="EMBL/GenBank/DDBJ databases">
        <authorList>
            <person name="Chen Y."/>
            <person name="Shah S."/>
            <person name="Dougan E. K."/>
            <person name="Thang M."/>
            <person name="Chan C."/>
        </authorList>
    </citation>
    <scope>NUCLEOTIDE SEQUENCE [LARGE SCALE GENOMIC DNA]</scope>
</reference>
<feature type="transmembrane region" description="Helical" evidence="1">
    <location>
        <begin position="238"/>
        <end position="260"/>
    </location>
</feature>
<dbReference type="Proteomes" id="UP001642464">
    <property type="component" value="Unassembled WGS sequence"/>
</dbReference>
<keyword evidence="1" id="KW-0472">Membrane</keyword>
<evidence type="ECO:0000313" key="3">
    <source>
        <dbReference type="EMBL" id="CAK9082772.1"/>
    </source>
</evidence>
<dbReference type="EMBL" id="CAXAMM010038995">
    <property type="protein sequence ID" value="CAK9082772.1"/>
    <property type="molecule type" value="Genomic_DNA"/>
</dbReference>
<dbReference type="Pfam" id="PF05018">
    <property type="entry name" value="CFA20_dom"/>
    <property type="match status" value="1"/>
</dbReference>
<evidence type="ECO:0000313" key="4">
    <source>
        <dbReference type="Proteomes" id="UP001642464"/>
    </source>
</evidence>
<keyword evidence="3" id="KW-0282">Flagellum</keyword>
<evidence type="ECO:0000259" key="2">
    <source>
        <dbReference type="Pfam" id="PF05018"/>
    </source>
</evidence>
<name>A0ABP0Q4S5_9DINO</name>
<keyword evidence="3" id="KW-0966">Cell projection</keyword>